<evidence type="ECO:0000256" key="1">
    <source>
        <dbReference type="SAM" id="Coils"/>
    </source>
</evidence>
<feature type="region of interest" description="Disordered" evidence="2">
    <location>
        <begin position="1"/>
        <end position="99"/>
    </location>
</feature>
<feature type="compositionally biased region" description="Basic and acidic residues" evidence="2">
    <location>
        <begin position="22"/>
        <end position="44"/>
    </location>
</feature>
<protein>
    <submittedName>
        <fullName evidence="3">Uncharacterized protein</fullName>
    </submittedName>
</protein>
<sequence length="174" mass="19683">MDHGRTHMPSGDAPAGPSPVVDKGKAKVDERPKKPVEKNLDKQDAAQMRRARRENIEANRLGDRVLARSEPGQSSWIRSDRGHGQGGMDSPCPSRPPTQVEEVVGHVKGFVDQMLHDFKIINQERDGLQKWLEEAEKRLKDMEALHAKIGKLEEEKKRWQRGCNSLNDPTYTNC</sequence>
<name>A0ABD1YRH5_9MARC</name>
<evidence type="ECO:0000313" key="4">
    <source>
        <dbReference type="Proteomes" id="UP001605036"/>
    </source>
</evidence>
<dbReference type="EMBL" id="JBHFFA010000003">
    <property type="protein sequence ID" value="KAL2633380.1"/>
    <property type="molecule type" value="Genomic_DNA"/>
</dbReference>
<feature type="coiled-coil region" evidence="1">
    <location>
        <begin position="125"/>
        <end position="162"/>
    </location>
</feature>
<comment type="caution">
    <text evidence="3">The sequence shown here is derived from an EMBL/GenBank/DDBJ whole genome shotgun (WGS) entry which is preliminary data.</text>
</comment>
<accession>A0ABD1YRH5</accession>
<evidence type="ECO:0000256" key="2">
    <source>
        <dbReference type="SAM" id="MobiDB-lite"/>
    </source>
</evidence>
<keyword evidence="1" id="KW-0175">Coiled coil</keyword>
<gene>
    <name evidence="3" type="ORF">R1flu_004859</name>
</gene>
<keyword evidence="4" id="KW-1185">Reference proteome</keyword>
<reference evidence="3 4" key="1">
    <citation type="submission" date="2024-09" db="EMBL/GenBank/DDBJ databases">
        <title>Chromosome-scale assembly of Riccia fluitans.</title>
        <authorList>
            <person name="Paukszto L."/>
            <person name="Sawicki J."/>
            <person name="Karawczyk K."/>
            <person name="Piernik-Szablinska J."/>
            <person name="Szczecinska M."/>
            <person name="Mazdziarz M."/>
        </authorList>
    </citation>
    <scope>NUCLEOTIDE SEQUENCE [LARGE SCALE GENOMIC DNA]</scope>
    <source>
        <strain evidence="3">Rf_01</strain>
        <tissue evidence="3">Aerial parts of the thallus</tissue>
    </source>
</reference>
<proteinExistence type="predicted"/>
<feature type="compositionally biased region" description="Basic and acidic residues" evidence="2">
    <location>
        <begin position="53"/>
        <end position="67"/>
    </location>
</feature>
<dbReference type="AlphaFoldDB" id="A0ABD1YRH5"/>
<organism evidence="3 4">
    <name type="scientific">Riccia fluitans</name>
    <dbReference type="NCBI Taxonomy" id="41844"/>
    <lineage>
        <taxon>Eukaryota</taxon>
        <taxon>Viridiplantae</taxon>
        <taxon>Streptophyta</taxon>
        <taxon>Embryophyta</taxon>
        <taxon>Marchantiophyta</taxon>
        <taxon>Marchantiopsida</taxon>
        <taxon>Marchantiidae</taxon>
        <taxon>Marchantiales</taxon>
        <taxon>Ricciaceae</taxon>
        <taxon>Riccia</taxon>
    </lineage>
</organism>
<evidence type="ECO:0000313" key="3">
    <source>
        <dbReference type="EMBL" id="KAL2633380.1"/>
    </source>
</evidence>
<dbReference type="Proteomes" id="UP001605036">
    <property type="component" value="Unassembled WGS sequence"/>
</dbReference>